<name>A0A1M5KY87_STRHI</name>
<protein>
    <submittedName>
        <fullName evidence="1">Uncharacterized protein</fullName>
    </submittedName>
</protein>
<accession>A0A1M5KY87</accession>
<evidence type="ECO:0000313" key="2">
    <source>
        <dbReference type="Proteomes" id="UP000184501"/>
    </source>
</evidence>
<sequence length="403" mass="43802">MNALDELRTLIEGGDVAGVARVVRSLAPAERRAAGRWLPTFLREVRRLCPHGRVDPRHAPSLWLAGAGCAIRAGTAAKWLAHREILRFWTPNSEHVAYLSHVLHDRPTPWLADLATHYADAFRPQRGTWEVAATLLRAGGVEPPRHDPLVVAWCEAVDRADWGRLRADPFLPVMAPRIFVAEGVGAALTVNAPRQAHRIARLVAAGRLPRPMLLAGCLSRFLRGGEARHLRFFTLLYRELAPTADEAADHVVSFLRLLPGAAGPVAELAAEELRRAAEGGWLSGLELREALEALLFRREKRIVRSALSWLDRAAYRPDGDDALAALPVVFGGEVNDVAARAVRIAVRHARRAGDQVRMEIAAAASTLPSELREPLVRVGFPVTRGRAAKAGAAVVVRGGGVSG</sequence>
<gene>
    <name evidence="1" type="ORF">SAMN05444320_110101</name>
</gene>
<dbReference type="AlphaFoldDB" id="A0A1M5KY87"/>
<dbReference type="Proteomes" id="UP000184501">
    <property type="component" value="Unassembled WGS sequence"/>
</dbReference>
<proteinExistence type="predicted"/>
<keyword evidence="2" id="KW-1185">Reference proteome</keyword>
<organism evidence="1 2">
    <name type="scientific">Streptoalloteichus hindustanus</name>
    <dbReference type="NCBI Taxonomy" id="2017"/>
    <lineage>
        <taxon>Bacteria</taxon>
        <taxon>Bacillati</taxon>
        <taxon>Actinomycetota</taxon>
        <taxon>Actinomycetes</taxon>
        <taxon>Pseudonocardiales</taxon>
        <taxon>Pseudonocardiaceae</taxon>
        <taxon>Streptoalloteichus</taxon>
    </lineage>
</organism>
<dbReference type="EMBL" id="FQVN01000010">
    <property type="protein sequence ID" value="SHG57721.1"/>
    <property type="molecule type" value="Genomic_DNA"/>
</dbReference>
<reference evidence="1 2" key="1">
    <citation type="submission" date="2016-11" db="EMBL/GenBank/DDBJ databases">
        <authorList>
            <person name="Jaros S."/>
            <person name="Januszkiewicz K."/>
            <person name="Wedrychowicz H."/>
        </authorList>
    </citation>
    <scope>NUCLEOTIDE SEQUENCE [LARGE SCALE GENOMIC DNA]</scope>
    <source>
        <strain evidence="1 2">DSM 44523</strain>
    </source>
</reference>
<evidence type="ECO:0000313" key="1">
    <source>
        <dbReference type="EMBL" id="SHG57721.1"/>
    </source>
</evidence>